<dbReference type="AlphaFoldDB" id="A0A0B7ACP7"/>
<gene>
    <name evidence="1" type="primary">ORF106661</name>
</gene>
<dbReference type="EMBL" id="HACG01030926">
    <property type="protein sequence ID" value="CEK77791.1"/>
    <property type="molecule type" value="Transcribed_RNA"/>
</dbReference>
<feature type="non-terminal residue" evidence="1">
    <location>
        <position position="53"/>
    </location>
</feature>
<sequence>MQKMCYGIWPETITNEEYLKRTDCVSLEIIIKRRRWRWFGDVCQWGQWLGQLS</sequence>
<name>A0A0B7ACP7_9EUPU</name>
<protein>
    <submittedName>
        <fullName evidence="1">Uncharacterized protein</fullName>
    </submittedName>
</protein>
<organism evidence="1">
    <name type="scientific">Arion vulgaris</name>
    <dbReference type="NCBI Taxonomy" id="1028688"/>
    <lineage>
        <taxon>Eukaryota</taxon>
        <taxon>Metazoa</taxon>
        <taxon>Spiralia</taxon>
        <taxon>Lophotrochozoa</taxon>
        <taxon>Mollusca</taxon>
        <taxon>Gastropoda</taxon>
        <taxon>Heterobranchia</taxon>
        <taxon>Euthyneura</taxon>
        <taxon>Panpulmonata</taxon>
        <taxon>Eupulmonata</taxon>
        <taxon>Stylommatophora</taxon>
        <taxon>Helicina</taxon>
        <taxon>Arionoidea</taxon>
        <taxon>Arionidae</taxon>
        <taxon>Arion</taxon>
    </lineage>
</organism>
<reference evidence="1" key="1">
    <citation type="submission" date="2014-12" db="EMBL/GenBank/DDBJ databases">
        <title>Insight into the proteome of Arion vulgaris.</title>
        <authorList>
            <person name="Aradska J."/>
            <person name="Bulat T."/>
            <person name="Smidak R."/>
            <person name="Sarate P."/>
            <person name="Gangsoo J."/>
            <person name="Sialana F."/>
            <person name="Bilban M."/>
            <person name="Lubec G."/>
        </authorList>
    </citation>
    <scope>NUCLEOTIDE SEQUENCE</scope>
    <source>
        <tissue evidence="1">Skin</tissue>
    </source>
</reference>
<accession>A0A0B7ACP7</accession>
<proteinExistence type="predicted"/>
<evidence type="ECO:0000313" key="1">
    <source>
        <dbReference type="EMBL" id="CEK77791.1"/>
    </source>
</evidence>